<evidence type="ECO:0000313" key="3">
    <source>
        <dbReference type="Proteomes" id="UP000823388"/>
    </source>
</evidence>
<comment type="caution">
    <text evidence="2">The sequence shown here is derived from an EMBL/GenBank/DDBJ whole genome shotgun (WGS) entry which is preliminary data.</text>
</comment>
<feature type="compositionally biased region" description="Pro residues" evidence="1">
    <location>
        <begin position="25"/>
        <end position="35"/>
    </location>
</feature>
<name>A0A8T0NLN7_PANVG</name>
<dbReference type="AlphaFoldDB" id="A0A8T0NLN7"/>
<organism evidence="2 3">
    <name type="scientific">Panicum virgatum</name>
    <name type="common">Blackwell switchgrass</name>
    <dbReference type="NCBI Taxonomy" id="38727"/>
    <lineage>
        <taxon>Eukaryota</taxon>
        <taxon>Viridiplantae</taxon>
        <taxon>Streptophyta</taxon>
        <taxon>Embryophyta</taxon>
        <taxon>Tracheophyta</taxon>
        <taxon>Spermatophyta</taxon>
        <taxon>Magnoliopsida</taxon>
        <taxon>Liliopsida</taxon>
        <taxon>Poales</taxon>
        <taxon>Poaceae</taxon>
        <taxon>PACMAD clade</taxon>
        <taxon>Panicoideae</taxon>
        <taxon>Panicodae</taxon>
        <taxon>Paniceae</taxon>
        <taxon>Panicinae</taxon>
        <taxon>Panicum</taxon>
        <taxon>Panicum sect. Hiantes</taxon>
    </lineage>
</organism>
<feature type="region of interest" description="Disordered" evidence="1">
    <location>
        <begin position="1"/>
        <end position="94"/>
    </location>
</feature>
<dbReference type="EMBL" id="CM029053">
    <property type="protein sequence ID" value="KAG2550290.1"/>
    <property type="molecule type" value="Genomic_DNA"/>
</dbReference>
<feature type="compositionally biased region" description="Low complexity" evidence="1">
    <location>
        <begin position="84"/>
        <end position="93"/>
    </location>
</feature>
<reference evidence="2" key="1">
    <citation type="submission" date="2020-05" db="EMBL/GenBank/DDBJ databases">
        <title>WGS assembly of Panicum virgatum.</title>
        <authorList>
            <person name="Lovell J.T."/>
            <person name="Jenkins J."/>
            <person name="Shu S."/>
            <person name="Juenger T.E."/>
            <person name="Schmutz J."/>
        </authorList>
    </citation>
    <scope>NUCLEOTIDE SEQUENCE</scope>
    <source>
        <strain evidence="2">AP13</strain>
    </source>
</reference>
<accession>A0A8T0NLN7</accession>
<gene>
    <name evidence="2" type="ORF">PVAP13_9KG312965</name>
</gene>
<proteinExistence type="predicted"/>
<protein>
    <submittedName>
        <fullName evidence="2">Uncharacterized protein</fullName>
    </submittedName>
</protein>
<evidence type="ECO:0000313" key="2">
    <source>
        <dbReference type="EMBL" id="KAG2550290.1"/>
    </source>
</evidence>
<evidence type="ECO:0000256" key="1">
    <source>
        <dbReference type="SAM" id="MobiDB-lite"/>
    </source>
</evidence>
<keyword evidence="3" id="KW-1185">Reference proteome</keyword>
<feature type="compositionally biased region" description="Basic residues" evidence="1">
    <location>
        <begin position="1"/>
        <end position="10"/>
    </location>
</feature>
<dbReference type="Proteomes" id="UP000823388">
    <property type="component" value="Chromosome 9K"/>
</dbReference>
<feature type="compositionally biased region" description="Basic residues" evidence="1">
    <location>
        <begin position="36"/>
        <end position="50"/>
    </location>
</feature>
<sequence length="121" mass="13440">MIHPRRHRHPQAGALALSLADASPDPSPSSPPPSSRRPRPRPRHRHRRRLPEHPRQSVAVVTASLKPAPRLPLADDSLTIRANPSLSSSPLLRPDARAARLPTAPSHRILEACHRIRSHNF</sequence>